<dbReference type="PROSITE" id="PS51257">
    <property type="entry name" value="PROKAR_LIPOPROTEIN"/>
    <property type="match status" value="1"/>
</dbReference>
<name>A0A1H5TIC6_XYLRU</name>
<dbReference type="SUPFAM" id="SSF81296">
    <property type="entry name" value="E set domains"/>
    <property type="match status" value="1"/>
</dbReference>
<dbReference type="Pfam" id="PF17142">
    <property type="entry name" value="SusF_N"/>
    <property type="match status" value="1"/>
</dbReference>
<gene>
    <name evidence="3" type="ORF">SAMN05216354_1044</name>
</gene>
<evidence type="ECO:0000259" key="2">
    <source>
        <dbReference type="Pfam" id="PF26123"/>
    </source>
</evidence>
<reference evidence="3 4" key="1">
    <citation type="submission" date="2016-10" db="EMBL/GenBank/DDBJ databases">
        <authorList>
            <person name="de Groot N.N."/>
        </authorList>
    </citation>
    <scope>NUCLEOTIDE SEQUENCE [LARGE SCALE GENOMIC DNA]</scope>
    <source>
        <strain evidence="3 4">AR32</strain>
    </source>
</reference>
<organism evidence="3 4">
    <name type="scientific">Xylanibacter ruminicola</name>
    <name type="common">Prevotella ruminicola</name>
    <dbReference type="NCBI Taxonomy" id="839"/>
    <lineage>
        <taxon>Bacteria</taxon>
        <taxon>Pseudomonadati</taxon>
        <taxon>Bacteroidota</taxon>
        <taxon>Bacteroidia</taxon>
        <taxon>Bacteroidales</taxon>
        <taxon>Prevotellaceae</taxon>
        <taxon>Xylanibacter</taxon>
    </lineage>
</organism>
<dbReference type="Gene3D" id="2.60.40.10">
    <property type="entry name" value="Immunoglobulins"/>
    <property type="match status" value="1"/>
</dbReference>
<evidence type="ECO:0000313" key="4">
    <source>
        <dbReference type="Proteomes" id="UP000236735"/>
    </source>
</evidence>
<dbReference type="InterPro" id="IPR014756">
    <property type="entry name" value="Ig_E-set"/>
</dbReference>
<evidence type="ECO:0000259" key="1">
    <source>
        <dbReference type="Pfam" id="PF17142"/>
    </source>
</evidence>
<dbReference type="CDD" id="cd12967">
    <property type="entry name" value="CBM_SusE-F_like_u1"/>
    <property type="match status" value="1"/>
</dbReference>
<feature type="domain" description="Outer membrane protein SusF N-terminal" evidence="1">
    <location>
        <begin position="17"/>
        <end position="154"/>
    </location>
</feature>
<sequence length="455" mass="48668">MKKLLSMIGIALLMTGCTDDYKDWADPITNGPEEALNVGISVSPTSAVDFATYTNETVQLFNASVTGLEIADGADEGVEAMYSAEITNEDGSRSIPLEVNGNGYVSTTELESAVNNLWGRRPVARTIPVNVVGLVDINGTTIAATGSTTLTATPNAPIIEDAYYITGTVNGWNNSNTDYELSNGGADAYENPVFTVLIPGSVVTGDIEFKVTPKSGLGGDWSKCLTASETEGSFATDNAGGNLKVAYVEGAKFYRIQFDMMNQTWTSTALKFGEFFYEIGNEGGWGISHALYGADGDGKYTGFYYLDGEFKFKPNADNWDDDLEYVNGTTINGTLTSAGGPNCPDPGAGFYKIDLDAASLSYNLTKIESVSLIGGFNDWSGDVEMTYNTADGCWEVTTDAVSGEFKFRANHDWGINWGGDVNALTQDGANLNITAGTHTFKLYLSYNGAHKVTIK</sequence>
<dbReference type="InterPro" id="IPR058350">
    <property type="entry name" value="DUF8037"/>
</dbReference>
<feature type="domain" description="DUF8037" evidence="2">
    <location>
        <begin position="281"/>
        <end position="365"/>
    </location>
</feature>
<dbReference type="EMBL" id="FNUV01000002">
    <property type="protein sequence ID" value="SEF61757.1"/>
    <property type="molecule type" value="Genomic_DNA"/>
</dbReference>
<dbReference type="RefSeq" id="WP_103915338.1">
    <property type="nucleotide sequence ID" value="NZ_FNUV01000002.1"/>
</dbReference>
<dbReference type="InterPro" id="IPR013783">
    <property type="entry name" value="Ig-like_fold"/>
</dbReference>
<dbReference type="AlphaFoldDB" id="A0A1H5TIC6"/>
<dbReference type="Gene3D" id="2.60.40.3620">
    <property type="match status" value="2"/>
</dbReference>
<proteinExistence type="predicted"/>
<evidence type="ECO:0000313" key="3">
    <source>
        <dbReference type="EMBL" id="SEF61757.1"/>
    </source>
</evidence>
<dbReference type="Pfam" id="PF26123">
    <property type="entry name" value="DUF8037"/>
    <property type="match status" value="1"/>
</dbReference>
<accession>A0A1H5TIC6</accession>
<protein>
    <submittedName>
        <fullName evidence="3">Uncharacterized protein</fullName>
    </submittedName>
</protein>
<dbReference type="InterPro" id="IPR033408">
    <property type="entry name" value="SusF_N"/>
</dbReference>
<dbReference type="Proteomes" id="UP000236735">
    <property type="component" value="Unassembled WGS sequence"/>
</dbReference>